<name>A0A0B0NNH4_GOSAR</name>
<protein>
    <submittedName>
        <fullName evidence="1">Uncharacterized protein</fullName>
    </submittedName>
</protein>
<accession>A0A0B0NNH4</accession>
<reference evidence="2" key="1">
    <citation type="submission" date="2014-09" db="EMBL/GenBank/DDBJ databases">
        <authorList>
            <person name="Mudge J."/>
            <person name="Ramaraj T."/>
            <person name="Lindquist I.E."/>
            <person name="Bharti A.K."/>
            <person name="Sundararajan A."/>
            <person name="Cameron C.T."/>
            <person name="Woodward J.E."/>
            <person name="May G.D."/>
            <person name="Brubaker C."/>
            <person name="Broadhvest J."/>
            <person name="Wilkins T.A."/>
        </authorList>
    </citation>
    <scope>NUCLEOTIDE SEQUENCE</scope>
    <source>
        <strain evidence="2">cv. AKA8401</strain>
    </source>
</reference>
<evidence type="ECO:0000313" key="1">
    <source>
        <dbReference type="EMBL" id="KHG16118.1"/>
    </source>
</evidence>
<proteinExistence type="predicted"/>
<gene>
    <name evidence="1" type="ORF">F383_21598</name>
</gene>
<keyword evidence="2" id="KW-1185">Reference proteome</keyword>
<sequence length="15" mass="1686">MCGRVRPRLDVGVDL</sequence>
<evidence type="ECO:0000313" key="2">
    <source>
        <dbReference type="Proteomes" id="UP000032142"/>
    </source>
</evidence>
<dbReference type="EMBL" id="KN405434">
    <property type="protein sequence ID" value="KHG16118.1"/>
    <property type="molecule type" value="Genomic_DNA"/>
</dbReference>
<dbReference type="Proteomes" id="UP000032142">
    <property type="component" value="Unassembled WGS sequence"/>
</dbReference>
<organism evidence="1 2">
    <name type="scientific">Gossypium arboreum</name>
    <name type="common">Tree cotton</name>
    <name type="synonym">Gossypium nanking</name>
    <dbReference type="NCBI Taxonomy" id="29729"/>
    <lineage>
        <taxon>Eukaryota</taxon>
        <taxon>Viridiplantae</taxon>
        <taxon>Streptophyta</taxon>
        <taxon>Embryophyta</taxon>
        <taxon>Tracheophyta</taxon>
        <taxon>Spermatophyta</taxon>
        <taxon>Magnoliopsida</taxon>
        <taxon>eudicotyledons</taxon>
        <taxon>Gunneridae</taxon>
        <taxon>Pentapetalae</taxon>
        <taxon>rosids</taxon>
        <taxon>malvids</taxon>
        <taxon>Malvales</taxon>
        <taxon>Malvaceae</taxon>
        <taxon>Malvoideae</taxon>
        <taxon>Gossypium</taxon>
    </lineage>
</organism>